<gene>
    <name evidence="1" type="ORF">EVAR_14601_1</name>
</gene>
<sequence length="89" mass="9531">MHAFRVNKVDVGAGQCLRSRTPLQHISKRFQLPRGYVVSKSNEPTALACLPTIFLLQFEGLARSSVLARRGSGPLTIGVTDALTPGLAA</sequence>
<evidence type="ECO:0000313" key="1">
    <source>
        <dbReference type="EMBL" id="GBP30082.1"/>
    </source>
</evidence>
<comment type="caution">
    <text evidence="1">The sequence shown here is derived from an EMBL/GenBank/DDBJ whole genome shotgun (WGS) entry which is preliminary data.</text>
</comment>
<accession>A0A4C1UVR7</accession>
<dbReference type="Proteomes" id="UP000299102">
    <property type="component" value="Unassembled WGS sequence"/>
</dbReference>
<dbReference type="AlphaFoldDB" id="A0A4C1UVR7"/>
<reference evidence="1 2" key="1">
    <citation type="journal article" date="2019" name="Commun. Biol.">
        <title>The bagworm genome reveals a unique fibroin gene that provides high tensile strength.</title>
        <authorList>
            <person name="Kono N."/>
            <person name="Nakamura H."/>
            <person name="Ohtoshi R."/>
            <person name="Tomita M."/>
            <person name="Numata K."/>
            <person name="Arakawa K."/>
        </authorList>
    </citation>
    <scope>NUCLEOTIDE SEQUENCE [LARGE SCALE GENOMIC DNA]</scope>
</reference>
<dbReference type="EMBL" id="BGZK01000228">
    <property type="protein sequence ID" value="GBP30082.1"/>
    <property type="molecule type" value="Genomic_DNA"/>
</dbReference>
<protein>
    <submittedName>
        <fullName evidence="1">Uncharacterized protein</fullName>
    </submittedName>
</protein>
<proteinExistence type="predicted"/>
<evidence type="ECO:0000313" key="2">
    <source>
        <dbReference type="Proteomes" id="UP000299102"/>
    </source>
</evidence>
<name>A0A4C1UVR7_EUMVA</name>
<organism evidence="1 2">
    <name type="scientific">Eumeta variegata</name>
    <name type="common">Bagworm moth</name>
    <name type="synonym">Eumeta japonica</name>
    <dbReference type="NCBI Taxonomy" id="151549"/>
    <lineage>
        <taxon>Eukaryota</taxon>
        <taxon>Metazoa</taxon>
        <taxon>Ecdysozoa</taxon>
        <taxon>Arthropoda</taxon>
        <taxon>Hexapoda</taxon>
        <taxon>Insecta</taxon>
        <taxon>Pterygota</taxon>
        <taxon>Neoptera</taxon>
        <taxon>Endopterygota</taxon>
        <taxon>Lepidoptera</taxon>
        <taxon>Glossata</taxon>
        <taxon>Ditrysia</taxon>
        <taxon>Tineoidea</taxon>
        <taxon>Psychidae</taxon>
        <taxon>Oiketicinae</taxon>
        <taxon>Eumeta</taxon>
    </lineage>
</organism>
<keyword evidence="2" id="KW-1185">Reference proteome</keyword>